<name>A0A2H4J8G0_9CAUD</name>
<sequence length="307" mass="33447">MNMKQSCKALICAIEGELDGRHCTEEQASAILDHALPSLTEALALAEAERDRYKLAWMEFMDRTDWMQEKGQVPAKYLGQHRADVLTAMLNEARAALATQPAVGVPVPYIVGNQYRTQAGDLVRFVAVKNGGTDYECMEDEHGVHRYTSRDHGRVTGSPHDYSHPGNTPPLYSAPPAAAPVAAGEQAPIGYANPKHLASMAAGTRAIVPILPSICPGLHHTEPVYAVPPDAAHGDEAVLTFEYVGPRNERKTVEVTREEVADHLDYMLFEKLTAAVCGCDPAESDDCRCDEYAEQFTMRVQAGEGGE</sequence>
<protein>
    <submittedName>
        <fullName evidence="1">Uncharacterized protein</fullName>
    </submittedName>
</protein>
<organism evidence="1">
    <name type="scientific">uncultured Caudovirales phage</name>
    <dbReference type="NCBI Taxonomy" id="2100421"/>
    <lineage>
        <taxon>Viruses</taxon>
        <taxon>Duplodnaviria</taxon>
        <taxon>Heunggongvirae</taxon>
        <taxon>Uroviricota</taxon>
        <taxon>Caudoviricetes</taxon>
        <taxon>Peduoviridae</taxon>
        <taxon>Maltschvirus</taxon>
        <taxon>Maltschvirus maltsch</taxon>
    </lineage>
</organism>
<proteinExistence type="predicted"/>
<gene>
    <name evidence="1" type="ORF">9F2_34</name>
</gene>
<accession>A0A2H4J8G0</accession>
<evidence type="ECO:0000313" key="1">
    <source>
        <dbReference type="EMBL" id="ASN71540.1"/>
    </source>
</evidence>
<reference evidence="1" key="1">
    <citation type="submission" date="2017-06" db="EMBL/GenBank/DDBJ databases">
        <title>Novel phages from South African skin metaviromes.</title>
        <authorList>
            <person name="van Zyl L.J."/>
            <person name="Abrahams Y."/>
            <person name="Stander E.A."/>
            <person name="Kirby B.M."/>
            <person name="Clavaud C."/>
            <person name="Farcet C."/>
            <person name="Breton L."/>
            <person name="Trindade M.I."/>
        </authorList>
    </citation>
    <scope>NUCLEOTIDE SEQUENCE</scope>
</reference>
<dbReference type="EMBL" id="MF417927">
    <property type="protein sequence ID" value="ASN71540.1"/>
    <property type="molecule type" value="Genomic_DNA"/>
</dbReference>